<dbReference type="Gene3D" id="3.10.180.10">
    <property type="entry name" value="2,3-Dihydroxybiphenyl 1,2-Dioxygenase, domain 1"/>
    <property type="match status" value="1"/>
</dbReference>
<keyword evidence="3" id="KW-1185">Reference proteome</keyword>
<dbReference type="InterPro" id="IPR004360">
    <property type="entry name" value="Glyas_Fos-R_dOase_dom"/>
</dbReference>
<dbReference type="Pfam" id="PF00903">
    <property type="entry name" value="Glyoxalase"/>
    <property type="match status" value="1"/>
</dbReference>
<sequence>MVATRITMVTLGVADIAKSRAFYERLGWRASGASNESVVFFHSGGTVLGLFGRESLAEDANVENTQGSFDGVTLATNYNSPEEVDAAFAHAVACGATPTKPPEKVFWGGYSGYYADPDGHLWEVAHNPFMQLDATEHMTLPE</sequence>
<protein>
    <submittedName>
        <fullName evidence="2">VOC family protein</fullName>
    </submittedName>
</protein>
<dbReference type="SUPFAM" id="SSF54593">
    <property type="entry name" value="Glyoxalase/Bleomycin resistance protein/Dihydroxybiphenyl dioxygenase"/>
    <property type="match status" value="1"/>
</dbReference>
<dbReference type="EMBL" id="JAMXLR010000077">
    <property type="protein sequence ID" value="MCO6046657.1"/>
    <property type="molecule type" value="Genomic_DNA"/>
</dbReference>
<dbReference type="RefSeq" id="WP_252854772.1">
    <property type="nucleotide sequence ID" value="NZ_JAMXLR010000077.1"/>
</dbReference>
<accession>A0A9X2FEN3</accession>
<reference evidence="2" key="1">
    <citation type="submission" date="2022-06" db="EMBL/GenBank/DDBJ databases">
        <title>Aeoliella straminimaris, a novel planctomycete from sediments.</title>
        <authorList>
            <person name="Vitorino I.R."/>
            <person name="Lage O.M."/>
        </authorList>
    </citation>
    <scope>NUCLEOTIDE SEQUENCE</scope>
    <source>
        <strain evidence="2">ICT_H6.2</strain>
    </source>
</reference>
<evidence type="ECO:0000313" key="2">
    <source>
        <dbReference type="EMBL" id="MCO6046657.1"/>
    </source>
</evidence>
<name>A0A9X2FEN3_9BACT</name>
<organism evidence="2 3">
    <name type="scientific">Aeoliella straminimaris</name>
    <dbReference type="NCBI Taxonomy" id="2954799"/>
    <lineage>
        <taxon>Bacteria</taxon>
        <taxon>Pseudomonadati</taxon>
        <taxon>Planctomycetota</taxon>
        <taxon>Planctomycetia</taxon>
        <taxon>Pirellulales</taxon>
        <taxon>Lacipirellulaceae</taxon>
        <taxon>Aeoliella</taxon>
    </lineage>
</organism>
<dbReference type="PROSITE" id="PS51819">
    <property type="entry name" value="VOC"/>
    <property type="match status" value="1"/>
</dbReference>
<feature type="domain" description="VOC" evidence="1">
    <location>
        <begin position="5"/>
        <end position="127"/>
    </location>
</feature>
<dbReference type="CDD" id="cd07251">
    <property type="entry name" value="VOC_like"/>
    <property type="match status" value="1"/>
</dbReference>
<evidence type="ECO:0000259" key="1">
    <source>
        <dbReference type="PROSITE" id="PS51819"/>
    </source>
</evidence>
<evidence type="ECO:0000313" key="3">
    <source>
        <dbReference type="Proteomes" id="UP001155241"/>
    </source>
</evidence>
<dbReference type="AlphaFoldDB" id="A0A9X2FEN3"/>
<dbReference type="InterPro" id="IPR037523">
    <property type="entry name" value="VOC_core"/>
</dbReference>
<dbReference type="Proteomes" id="UP001155241">
    <property type="component" value="Unassembled WGS sequence"/>
</dbReference>
<dbReference type="InterPro" id="IPR029068">
    <property type="entry name" value="Glyas_Bleomycin-R_OHBP_Dase"/>
</dbReference>
<proteinExistence type="predicted"/>
<dbReference type="PANTHER" id="PTHR36503:SF1">
    <property type="entry name" value="BLR2520 PROTEIN"/>
    <property type="match status" value="1"/>
</dbReference>
<dbReference type="PANTHER" id="PTHR36503">
    <property type="entry name" value="BLR2520 PROTEIN"/>
    <property type="match status" value="1"/>
</dbReference>
<gene>
    <name evidence="2" type="ORF">NG895_22405</name>
</gene>
<comment type="caution">
    <text evidence="2">The sequence shown here is derived from an EMBL/GenBank/DDBJ whole genome shotgun (WGS) entry which is preliminary data.</text>
</comment>